<proteinExistence type="predicted"/>
<protein>
    <submittedName>
        <fullName evidence="1">Uncharacterized protein</fullName>
    </submittedName>
</protein>
<sequence length="32" mass="3818">MKKIKRDVLFSIFFSLVSCSNKEAMDFYNKNI</sequence>
<dbReference type="EMBL" id="AP019840">
    <property type="protein sequence ID" value="BBM52324.1"/>
    <property type="molecule type" value="Genomic_DNA"/>
</dbReference>
<dbReference type="AlphaFoldDB" id="A0A510KL07"/>
<organism evidence="1 2">
    <name type="scientific">Leptotrichia trevisanii</name>
    <dbReference type="NCBI Taxonomy" id="109328"/>
    <lineage>
        <taxon>Bacteria</taxon>
        <taxon>Fusobacteriati</taxon>
        <taxon>Fusobacteriota</taxon>
        <taxon>Fusobacteriia</taxon>
        <taxon>Fusobacteriales</taxon>
        <taxon>Leptotrichiaceae</taxon>
        <taxon>Leptotrichia</taxon>
    </lineage>
</organism>
<name>A0A510KL07_9FUSO</name>
<dbReference type="STRING" id="1122173.GCA_000482505_02485"/>
<dbReference type="Proteomes" id="UP000321378">
    <property type="component" value="Chromosome"/>
</dbReference>
<accession>A0A510KL07</accession>
<gene>
    <name evidence="1" type="ORF">JMUB3935_1302</name>
</gene>
<dbReference type="PROSITE" id="PS51257">
    <property type="entry name" value="PROKAR_LIPOPROTEIN"/>
    <property type="match status" value="1"/>
</dbReference>
<evidence type="ECO:0000313" key="1">
    <source>
        <dbReference type="EMBL" id="BBM52324.1"/>
    </source>
</evidence>
<evidence type="ECO:0000313" key="2">
    <source>
        <dbReference type="Proteomes" id="UP000321378"/>
    </source>
</evidence>
<reference evidence="1 2" key="1">
    <citation type="submission" date="2019-07" db="EMBL/GenBank/DDBJ databases">
        <title>Complete Genome Sequence of Leptotrichia trevisanii Strain JMUB3935.</title>
        <authorList>
            <person name="Watanabe S."/>
            <person name="Cui L."/>
        </authorList>
    </citation>
    <scope>NUCLEOTIDE SEQUENCE [LARGE SCALE GENOMIC DNA]</scope>
    <source>
        <strain evidence="1 2">JMUB3935</strain>
    </source>
</reference>